<dbReference type="Proteomes" id="UP001500443">
    <property type="component" value="Unassembled WGS sequence"/>
</dbReference>
<feature type="signal peptide" evidence="2">
    <location>
        <begin position="1"/>
        <end position="24"/>
    </location>
</feature>
<comment type="caution">
    <text evidence="3">The sequence shown here is derived from an EMBL/GenBank/DDBJ whole genome shotgun (WGS) entry which is preliminary data.</text>
</comment>
<feature type="compositionally biased region" description="Low complexity" evidence="1">
    <location>
        <begin position="34"/>
        <end position="46"/>
    </location>
</feature>
<name>A0ABP5J4U0_9ACTN</name>
<organism evidence="3 4">
    <name type="scientific">Streptomyces synnematoformans</name>
    <dbReference type="NCBI Taxonomy" id="415721"/>
    <lineage>
        <taxon>Bacteria</taxon>
        <taxon>Bacillati</taxon>
        <taxon>Actinomycetota</taxon>
        <taxon>Actinomycetes</taxon>
        <taxon>Kitasatosporales</taxon>
        <taxon>Streptomycetaceae</taxon>
        <taxon>Streptomyces</taxon>
    </lineage>
</organism>
<accession>A0ABP5J4U0</accession>
<evidence type="ECO:0000313" key="4">
    <source>
        <dbReference type="Proteomes" id="UP001500443"/>
    </source>
</evidence>
<evidence type="ECO:0000313" key="3">
    <source>
        <dbReference type="EMBL" id="GAA2110938.1"/>
    </source>
</evidence>
<dbReference type="PROSITE" id="PS51257">
    <property type="entry name" value="PROKAR_LIPOPROTEIN"/>
    <property type="match status" value="1"/>
</dbReference>
<gene>
    <name evidence="3" type="ORF">GCM10009802_08330</name>
</gene>
<evidence type="ECO:0000256" key="2">
    <source>
        <dbReference type="SAM" id="SignalP"/>
    </source>
</evidence>
<evidence type="ECO:0000256" key="1">
    <source>
        <dbReference type="SAM" id="MobiDB-lite"/>
    </source>
</evidence>
<proteinExistence type="predicted"/>
<evidence type="ECO:0008006" key="5">
    <source>
        <dbReference type="Google" id="ProtNLM"/>
    </source>
</evidence>
<keyword evidence="4" id="KW-1185">Reference proteome</keyword>
<reference evidence="4" key="1">
    <citation type="journal article" date="2019" name="Int. J. Syst. Evol. Microbiol.">
        <title>The Global Catalogue of Microorganisms (GCM) 10K type strain sequencing project: providing services to taxonomists for standard genome sequencing and annotation.</title>
        <authorList>
            <consortium name="The Broad Institute Genomics Platform"/>
            <consortium name="The Broad Institute Genome Sequencing Center for Infectious Disease"/>
            <person name="Wu L."/>
            <person name="Ma J."/>
        </authorList>
    </citation>
    <scope>NUCLEOTIDE SEQUENCE [LARGE SCALE GENOMIC DNA]</scope>
    <source>
        <strain evidence="4">JCM 15481</strain>
    </source>
</reference>
<feature type="chain" id="PRO_5045357474" description="Lipoprotein" evidence="2">
    <location>
        <begin position="25"/>
        <end position="214"/>
    </location>
</feature>
<feature type="region of interest" description="Disordered" evidence="1">
    <location>
        <begin position="24"/>
        <end position="80"/>
    </location>
</feature>
<keyword evidence="2" id="KW-0732">Signal</keyword>
<dbReference type="EMBL" id="BAAAPF010000010">
    <property type="protein sequence ID" value="GAA2110938.1"/>
    <property type="molecule type" value="Genomic_DNA"/>
</dbReference>
<protein>
    <recommendedName>
        <fullName evidence="5">Lipoprotein</fullName>
    </recommendedName>
</protein>
<sequence>MTQRPPAAAAVLAVAVLLTGCSLADDDQAPEPEPTTASPAPSGAGPYEEPADPTPAQTLPKGEDGTPHGGIPHPDDVDEHDASAVSEGALTAMFTYDTTIDASRNDAGRRAAEAGWCTEEYARQLRAAAARSAPGADWATWAEHRAYTTVKLTAADEAGRPADTPTTAYRQWNITVTPHGRNDWKGQPQHSTVFAELQRADPDAPWRLAAISIQ</sequence>